<dbReference type="InterPro" id="IPR029026">
    <property type="entry name" value="tRNA_m1G_MTases_N"/>
</dbReference>
<evidence type="ECO:0000313" key="15">
    <source>
        <dbReference type="Proteomes" id="UP001208570"/>
    </source>
</evidence>
<feature type="domain" description="TARBP1" evidence="13">
    <location>
        <begin position="334"/>
        <end position="419"/>
    </location>
</feature>
<comment type="catalytic activity">
    <reaction evidence="7">
        <text>guanosine(18) in tRNA + S-adenosyl-L-methionine = 2'-O-methylguanosine(18) in tRNA + S-adenosyl-L-homocysteine + H(+)</text>
        <dbReference type="Rhea" id="RHEA:20077"/>
        <dbReference type="Rhea" id="RHEA-COMP:10190"/>
        <dbReference type="Rhea" id="RHEA-COMP:10192"/>
        <dbReference type="ChEBI" id="CHEBI:15378"/>
        <dbReference type="ChEBI" id="CHEBI:57856"/>
        <dbReference type="ChEBI" id="CHEBI:59789"/>
        <dbReference type="ChEBI" id="CHEBI:74269"/>
        <dbReference type="ChEBI" id="CHEBI:74445"/>
        <dbReference type="EC" id="2.1.1.34"/>
    </reaction>
    <physiologicalReaction direction="left-to-right" evidence="7">
        <dbReference type="Rhea" id="RHEA:20078"/>
    </physiologicalReaction>
</comment>
<dbReference type="EMBL" id="JAODUP010000484">
    <property type="protein sequence ID" value="KAK2148761.1"/>
    <property type="molecule type" value="Genomic_DNA"/>
</dbReference>
<dbReference type="GO" id="GO:0003723">
    <property type="term" value="F:RNA binding"/>
    <property type="evidence" value="ECO:0007669"/>
    <property type="project" value="UniProtKB-KW"/>
</dbReference>
<dbReference type="GO" id="GO:0030488">
    <property type="term" value="P:tRNA methylation"/>
    <property type="evidence" value="ECO:0007669"/>
    <property type="project" value="InterPro"/>
</dbReference>
<evidence type="ECO:0000256" key="2">
    <source>
        <dbReference type="ARBA" id="ARBA00022603"/>
    </source>
</evidence>
<keyword evidence="2" id="KW-0489">Methyltransferase</keyword>
<evidence type="ECO:0000256" key="3">
    <source>
        <dbReference type="ARBA" id="ARBA00022679"/>
    </source>
</evidence>
<evidence type="ECO:0000256" key="8">
    <source>
        <dbReference type="ARBA" id="ARBA00093361"/>
    </source>
</evidence>
<evidence type="ECO:0000313" key="14">
    <source>
        <dbReference type="EMBL" id="KAK2148761.1"/>
    </source>
</evidence>
<keyword evidence="5" id="KW-0694">RNA-binding</keyword>
<proteinExistence type="inferred from homology"/>
<keyword evidence="15" id="KW-1185">Reference proteome</keyword>
<dbReference type="Proteomes" id="UP001208570">
    <property type="component" value="Unassembled WGS sequence"/>
</dbReference>
<reference evidence="14" key="1">
    <citation type="journal article" date="2023" name="Mol. Biol. Evol.">
        <title>Third-Generation Sequencing Reveals the Adaptive Role of the Epigenome in Three Deep-Sea Polychaetes.</title>
        <authorList>
            <person name="Perez M."/>
            <person name="Aroh O."/>
            <person name="Sun Y."/>
            <person name="Lan Y."/>
            <person name="Juniper S.K."/>
            <person name="Young C.R."/>
            <person name="Angers B."/>
            <person name="Qian P.Y."/>
        </authorList>
    </citation>
    <scope>NUCLEOTIDE SEQUENCE</scope>
    <source>
        <strain evidence="14">P08H-3</strain>
    </source>
</reference>
<dbReference type="InterPro" id="IPR044748">
    <property type="entry name" value="Trm3/TARBP1_C"/>
</dbReference>
<keyword evidence="6" id="KW-0007">Acetylation</keyword>
<protein>
    <recommendedName>
        <fullName evidence="10">tRNA (guanosine(18)-2'-O)-methyltransferase TARBP1</fullName>
        <ecNumber evidence="9">2.1.1.34</ecNumber>
    </recommendedName>
    <alternativeName>
        <fullName evidence="11">TAR RNA-binding protein 1</fullName>
    </alternativeName>
</protein>
<dbReference type="PANTHER" id="PTHR12029:SF11">
    <property type="entry name" value="METHYLTRANSFERASE TARBP1-RELATED"/>
    <property type="match status" value="1"/>
</dbReference>
<dbReference type="InterPro" id="IPR029028">
    <property type="entry name" value="Alpha/beta_knot_MTases"/>
</dbReference>
<evidence type="ECO:0000256" key="4">
    <source>
        <dbReference type="ARBA" id="ARBA00022691"/>
    </source>
</evidence>
<evidence type="ECO:0000259" key="13">
    <source>
        <dbReference type="Pfam" id="PF25050"/>
    </source>
</evidence>
<dbReference type="InterPro" id="IPR001537">
    <property type="entry name" value="SpoU_MeTrfase"/>
</dbReference>
<keyword evidence="4" id="KW-0949">S-adenosyl-L-methionine</keyword>
<organism evidence="14 15">
    <name type="scientific">Paralvinella palmiformis</name>
    <dbReference type="NCBI Taxonomy" id="53620"/>
    <lineage>
        <taxon>Eukaryota</taxon>
        <taxon>Metazoa</taxon>
        <taxon>Spiralia</taxon>
        <taxon>Lophotrochozoa</taxon>
        <taxon>Annelida</taxon>
        <taxon>Polychaeta</taxon>
        <taxon>Sedentaria</taxon>
        <taxon>Canalipalpata</taxon>
        <taxon>Terebellida</taxon>
        <taxon>Terebelliformia</taxon>
        <taxon>Alvinellidae</taxon>
        <taxon>Paralvinella</taxon>
    </lineage>
</organism>
<evidence type="ECO:0000256" key="9">
    <source>
        <dbReference type="ARBA" id="ARBA00093594"/>
    </source>
</evidence>
<dbReference type="InterPro" id="IPR056921">
    <property type="entry name" value="TARBP1_dom"/>
</dbReference>
<dbReference type="GO" id="GO:0141100">
    <property type="term" value="F:tRNA (guanine(18)-2'-O)-methyltransferase activity"/>
    <property type="evidence" value="ECO:0007669"/>
    <property type="project" value="UniProtKB-EC"/>
</dbReference>
<evidence type="ECO:0000259" key="12">
    <source>
        <dbReference type="Pfam" id="PF00588"/>
    </source>
</evidence>
<dbReference type="PANTHER" id="PTHR12029">
    <property type="entry name" value="RNA METHYLTRANSFERASE"/>
    <property type="match status" value="1"/>
</dbReference>
<dbReference type="EC" id="2.1.1.34" evidence="9"/>
<keyword evidence="3" id="KW-0808">Transferase</keyword>
<comment type="caution">
    <text evidence="14">The sequence shown here is derived from an EMBL/GenBank/DDBJ whole genome shotgun (WGS) entry which is preliminary data.</text>
</comment>
<dbReference type="Gene3D" id="3.40.1280.10">
    <property type="match status" value="1"/>
</dbReference>
<name>A0AAD9JA44_9ANNE</name>
<evidence type="ECO:0000256" key="10">
    <source>
        <dbReference type="ARBA" id="ARBA00093636"/>
    </source>
</evidence>
<dbReference type="InterPro" id="IPR045330">
    <property type="entry name" value="TRM3/TARBP1"/>
</dbReference>
<gene>
    <name evidence="14" type="ORF">LSH36_484g02058</name>
</gene>
<accession>A0AAD9JA44</accession>
<dbReference type="SUPFAM" id="SSF75217">
    <property type="entry name" value="alpha/beta knot"/>
    <property type="match status" value="1"/>
</dbReference>
<dbReference type="FunFam" id="3.40.1280.10:FF:000010">
    <property type="entry name" value="probable methyltransferase TARBP1"/>
    <property type="match status" value="1"/>
</dbReference>
<comment type="function">
    <text evidence="8">S-adenosyl-L-methionine-dependent 2'-O-ribose methyltransferase that catalyzes the formation of 2'-O-methylguanosine at position 18 (Gm18) in a subset of tRNA. Selectively mediates Gm18 methylation of tRNAGln-TTG/CTG and tRNASer-TGA/GCT. Gm18 modification can enhance the stability of modified tRNAs.</text>
</comment>
<evidence type="ECO:0000256" key="6">
    <source>
        <dbReference type="ARBA" id="ARBA00022990"/>
    </source>
</evidence>
<dbReference type="Pfam" id="PF25050">
    <property type="entry name" value="TARBP1"/>
    <property type="match status" value="1"/>
</dbReference>
<comment type="similarity">
    <text evidence="1">Belongs to the class IV-like SAM-binding methyltransferase superfamily. RNA methyltransferase TrmH family.</text>
</comment>
<dbReference type="CDD" id="cd18091">
    <property type="entry name" value="SpoU-like_TRM3-like"/>
    <property type="match status" value="1"/>
</dbReference>
<sequence length="1426" mass="161872">MSGDQRPALDFKCTDILLTQINVTKSIATVIATLTECVCNVTLDNIDIIIHNLDVLGVLLCRQTTIRSATCTGNGHGSTDNITTLSADNDSDYCQDLPSQAGDHQNFIESNDFHTKVTTLVIIPLLNSLNSWKLSSNHIRRVCSSIVIVTTELCSYPNCLHNLVNVSYQMIKESTANSKFSDCADHDNESTVVLMHLELLTRILEKCGQDIPWYQTIREQLLNESSRIMLLADEKIVGQLLGSLLPVLIGDTPKDTDINLIWNTVLSCSHNCRCTAKMESLGLLSERAIFLVCSVADIFFPATGFSHDVLTLLLGPDIWHIIQSGVFHESSLTRKRAMYLLKRLLDVIQTQNIELIPEECEQPRFWWTDSQKTQLSELWMNYILLVETLEEKQIHVIRPLMPRFQLLLNAASYDTEDQTGKKPLLHTSWLLCLAQRAASHDNSHVQRWIVQQILEFPLKRCPFFSQGGKAFFCAPLIKMLSVSSLYHRQSDVLLGQCPPVAQSVATFFKNISESLDRESRGLLSQTWGGGPLVYVVRGLSQLNDRSLVSDATISMLRDLMFSPMSTLQARFRSAVQYYLMVFVTKCLDLDSVSLSNFCSLLACLRAGEVWQRGTDFYQLLVIFLSESGTKSQLWSGNKIRQHLETSVQDHISRSSQKDNKEDTVELMYQQSIQIIRLLILAYDAQIFDTSKDSPYLQRMFAAPLDIICSMNSHAYISMQKVHQSLILLTVLMQETDSMMADNDCPLQSEVKQIINLSVGEILLFIERQILETVEGLSVSYIDLYCDLLLTIGSLFSEELSGSSHVTSLVEVCINISEKQLKMDQPVLLPMYSAVRLLATFCKILQRNNDMWQLMWTKQILHFYDNWHIIQQLPRPEYLKDGPCSGGLFPDRQTWGRSASKFLSSQWTGVNTCLAYKHQQGSEQMHSNISMDDCLKSLDLTSGDDVIPVLQSITYFFKHLMTELFELGEEKEGVVYKMISHLCKWVLTDNNTIQQSTIYIDKLVTAIMFGPVHSRGKRFVNEVVQFLLHQNGLPGNQLLKSIHKADAAPRVQVLSLLAALDPDDPVQKAFMHSFICQLIIKYKEEAELANYRNYINSLTHRHKHRLFAALLLLQPAVDETMLVSESQPSVRCMVEWFIMLLINRWSHLMDSVWEALSQGSEKKPAYLCSVLTIVAHMSKLVLDEESKIQFMDKGLREVLPWCMAHQFNVRTFGQAALFSMWELSHDVEEEIDDATLSGDVQKKMIPWRMMLPETELNAEMLNEYSKKQHRTGRLVIVTSLIDKIPNLGGLCRTAEIFGASEFVIGNLAYVDDQGFKSLSVTAQHWIPIREVFRSRLKDYLREMKTAGYTLVGAEQTAQSQCLTKFSFPEKSLLLLGNEKEGIPVDLIQLLDGCVEIPQQGIIRSLNVHVSGALLIWEYTRQQLMMKS</sequence>
<evidence type="ECO:0000256" key="1">
    <source>
        <dbReference type="ARBA" id="ARBA00007228"/>
    </source>
</evidence>
<evidence type="ECO:0000256" key="11">
    <source>
        <dbReference type="ARBA" id="ARBA00093656"/>
    </source>
</evidence>
<feature type="domain" description="tRNA/rRNA methyltransferase SpoU type" evidence="12">
    <location>
        <begin position="1273"/>
        <end position="1414"/>
    </location>
</feature>
<evidence type="ECO:0000256" key="7">
    <source>
        <dbReference type="ARBA" id="ARBA00093266"/>
    </source>
</evidence>
<evidence type="ECO:0000256" key="5">
    <source>
        <dbReference type="ARBA" id="ARBA00022884"/>
    </source>
</evidence>
<dbReference type="Pfam" id="PF00588">
    <property type="entry name" value="SpoU_methylase"/>
    <property type="match status" value="1"/>
</dbReference>